<evidence type="ECO:0000256" key="1">
    <source>
        <dbReference type="SAM" id="SignalP"/>
    </source>
</evidence>
<name>A0A9P1IV79_9PELO</name>
<evidence type="ECO:0000313" key="2">
    <source>
        <dbReference type="EMBL" id="CAI5450869.1"/>
    </source>
</evidence>
<protein>
    <submittedName>
        <fullName evidence="2">Uncharacterized protein</fullName>
    </submittedName>
</protein>
<feature type="signal peptide" evidence="1">
    <location>
        <begin position="1"/>
        <end position="20"/>
    </location>
</feature>
<feature type="chain" id="PRO_5040229382" evidence="1">
    <location>
        <begin position="21"/>
        <end position="105"/>
    </location>
</feature>
<gene>
    <name evidence="2" type="ORF">CAMP_LOCUS13506</name>
</gene>
<accession>A0A9P1IV79</accession>
<reference evidence="2" key="1">
    <citation type="submission" date="2022-11" db="EMBL/GenBank/DDBJ databases">
        <authorList>
            <person name="Kikuchi T."/>
        </authorList>
    </citation>
    <scope>NUCLEOTIDE SEQUENCE</scope>
    <source>
        <strain evidence="2">PS1010</strain>
    </source>
</reference>
<dbReference type="AlphaFoldDB" id="A0A9P1IV79"/>
<comment type="caution">
    <text evidence="2">The sequence shown here is derived from an EMBL/GenBank/DDBJ whole genome shotgun (WGS) entry which is preliminary data.</text>
</comment>
<proteinExistence type="predicted"/>
<evidence type="ECO:0000313" key="3">
    <source>
        <dbReference type="Proteomes" id="UP001152747"/>
    </source>
</evidence>
<keyword evidence="3" id="KW-1185">Reference proteome</keyword>
<organism evidence="2 3">
    <name type="scientific">Caenorhabditis angaria</name>
    <dbReference type="NCBI Taxonomy" id="860376"/>
    <lineage>
        <taxon>Eukaryota</taxon>
        <taxon>Metazoa</taxon>
        <taxon>Ecdysozoa</taxon>
        <taxon>Nematoda</taxon>
        <taxon>Chromadorea</taxon>
        <taxon>Rhabditida</taxon>
        <taxon>Rhabditina</taxon>
        <taxon>Rhabditomorpha</taxon>
        <taxon>Rhabditoidea</taxon>
        <taxon>Rhabditidae</taxon>
        <taxon>Peloderinae</taxon>
        <taxon>Caenorhabditis</taxon>
    </lineage>
</organism>
<sequence>MNQTLLFLFVQSIAILLATSHFVSRNERSLMRTENIDKTEEYPKGMKEVVEYLLLKDLAMEYPDLVPSKKSEKKPRRIVYLVNYKIPKPLDETPTSNPIRYKIMY</sequence>
<keyword evidence="1" id="KW-0732">Signal</keyword>
<dbReference type="EMBL" id="CANHGI010000005">
    <property type="protein sequence ID" value="CAI5450869.1"/>
    <property type="molecule type" value="Genomic_DNA"/>
</dbReference>
<dbReference type="Proteomes" id="UP001152747">
    <property type="component" value="Unassembled WGS sequence"/>
</dbReference>